<gene>
    <name evidence="1" type="ORF">MGAL_10B063888</name>
</gene>
<dbReference type="OrthoDB" id="6148895at2759"/>
<sequence length="168" mass="19071">MLLFGKEDPFTEESLIQLTSQQLELDIRKSVGRLIYGTDKKFVKGVLNHPMVPDDPCDDIIIEFASALANRGAPVVHVSDQNKVNLFGIVIGQRYRKGIKEKGKTIIRSIASFYESIDPVIPGDIRKEIFSSSPHFKCHERLMEKIGNYIQMQNEKDSIDSDSSQDDW</sequence>
<name>A0A8B6D9X6_MYTGA</name>
<dbReference type="Proteomes" id="UP000596742">
    <property type="component" value="Unassembled WGS sequence"/>
</dbReference>
<proteinExistence type="predicted"/>
<dbReference type="AlphaFoldDB" id="A0A8B6D9X6"/>
<accession>A0A8B6D9X6</accession>
<protein>
    <submittedName>
        <fullName evidence="1">Uncharacterized protein</fullName>
    </submittedName>
</protein>
<dbReference type="EMBL" id="UYJE01003001">
    <property type="protein sequence ID" value="VDI15677.1"/>
    <property type="molecule type" value="Genomic_DNA"/>
</dbReference>
<evidence type="ECO:0000313" key="1">
    <source>
        <dbReference type="EMBL" id="VDI15677.1"/>
    </source>
</evidence>
<keyword evidence="2" id="KW-1185">Reference proteome</keyword>
<reference evidence="1" key="1">
    <citation type="submission" date="2018-11" db="EMBL/GenBank/DDBJ databases">
        <authorList>
            <person name="Alioto T."/>
            <person name="Alioto T."/>
        </authorList>
    </citation>
    <scope>NUCLEOTIDE SEQUENCE</scope>
</reference>
<comment type="caution">
    <text evidence="1">The sequence shown here is derived from an EMBL/GenBank/DDBJ whole genome shotgun (WGS) entry which is preliminary data.</text>
</comment>
<evidence type="ECO:0000313" key="2">
    <source>
        <dbReference type="Proteomes" id="UP000596742"/>
    </source>
</evidence>
<organism evidence="1 2">
    <name type="scientific">Mytilus galloprovincialis</name>
    <name type="common">Mediterranean mussel</name>
    <dbReference type="NCBI Taxonomy" id="29158"/>
    <lineage>
        <taxon>Eukaryota</taxon>
        <taxon>Metazoa</taxon>
        <taxon>Spiralia</taxon>
        <taxon>Lophotrochozoa</taxon>
        <taxon>Mollusca</taxon>
        <taxon>Bivalvia</taxon>
        <taxon>Autobranchia</taxon>
        <taxon>Pteriomorphia</taxon>
        <taxon>Mytilida</taxon>
        <taxon>Mytiloidea</taxon>
        <taxon>Mytilidae</taxon>
        <taxon>Mytilinae</taxon>
        <taxon>Mytilus</taxon>
    </lineage>
</organism>